<sequence length="660" mass="76376">MQDSKLSQELLFIQDFSTFSQSPIPPNEESSPSHKMTNNKLKVNELVLFNKEQLHDAIKKVSEKDQIRNSFAQNELKDLLKKLTKDQNMKEMIQKRNLISVQEMQTQTSLGPLSPKSQKSTKESLNGIKKNRVNFNATSGMLQRNSLKEAFNNTNLQKSQKELTINGIDVMMVDKIVPKKQGIKVLIEVHMNTQDVKQSTLSSFMSDGNNATMNSFQQLPQIYNQHKRNSSIKSVLIKDSSLQHQSLQSQNKTPTNGQIQTTKSIFSTFSPLNQNFKSTNDKSRLIKAGLSKDDVQFSKNFTLQKNTVCNLINNTLIRLKKQYNQDNKKIQVDNFKEETKNRSNYLKKIYDQKYLQKPMRVFSNQDRAQLDLSKIDESSTDQDYDKLQFNEDYYRQARGNPLQNKYLKKNYLYIQNADSSVQVSQQSILKPFDVSSKNSSPGLAIRRNNENRTMLRVKMSNSVSNSSFQNSMLMNEDLKPVESRSKNHRQSSNIFSHNHQYSASQIENQQSMINIQTPKVIFNQNKLRIDTNDKNQKLKSGGSLIRSPMIRINDQDIEACNESFLPVITFVEQSKVNKRTRNTADDYKREMQSLKNFQPPNHQLSQLEKKVREKCLSQHNQKLNEIFRQKYRTQDNSETRLSIKVNKQSSAVFKINTIQS</sequence>
<accession>A0A078AHT8</accession>
<dbReference type="EMBL" id="CCKQ01009578">
    <property type="protein sequence ID" value="CDW81067.1"/>
    <property type="molecule type" value="Genomic_DNA"/>
</dbReference>
<dbReference type="AlphaFoldDB" id="A0A078AHT8"/>
<protein>
    <submittedName>
        <fullName evidence="1">Uncharacterized protein</fullName>
    </submittedName>
</protein>
<dbReference type="InParanoid" id="A0A078AHT8"/>
<evidence type="ECO:0000313" key="1">
    <source>
        <dbReference type="EMBL" id="CDW81067.1"/>
    </source>
</evidence>
<evidence type="ECO:0000313" key="2">
    <source>
        <dbReference type="Proteomes" id="UP000039865"/>
    </source>
</evidence>
<keyword evidence="2" id="KW-1185">Reference proteome</keyword>
<dbReference type="Proteomes" id="UP000039865">
    <property type="component" value="Unassembled WGS sequence"/>
</dbReference>
<name>A0A078AHT8_STYLE</name>
<gene>
    <name evidence="1" type="primary">Contig10679.g11413</name>
    <name evidence="1" type="ORF">STYLEM_10075</name>
</gene>
<reference evidence="1 2" key="1">
    <citation type="submission" date="2014-06" db="EMBL/GenBank/DDBJ databases">
        <authorList>
            <person name="Swart Estienne"/>
        </authorList>
    </citation>
    <scope>NUCLEOTIDE SEQUENCE [LARGE SCALE GENOMIC DNA]</scope>
    <source>
        <strain evidence="1 2">130c</strain>
    </source>
</reference>
<proteinExistence type="predicted"/>
<organism evidence="1 2">
    <name type="scientific">Stylonychia lemnae</name>
    <name type="common">Ciliate</name>
    <dbReference type="NCBI Taxonomy" id="5949"/>
    <lineage>
        <taxon>Eukaryota</taxon>
        <taxon>Sar</taxon>
        <taxon>Alveolata</taxon>
        <taxon>Ciliophora</taxon>
        <taxon>Intramacronucleata</taxon>
        <taxon>Spirotrichea</taxon>
        <taxon>Stichotrichia</taxon>
        <taxon>Sporadotrichida</taxon>
        <taxon>Oxytrichidae</taxon>
        <taxon>Stylonychinae</taxon>
        <taxon>Stylonychia</taxon>
    </lineage>
</organism>